<dbReference type="STRING" id="1236220.SAMN04488112_10662"/>
<organism evidence="2 3">
    <name type="scientific">Melghirimyces thermohalophilus</name>
    <dbReference type="NCBI Taxonomy" id="1236220"/>
    <lineage>
        <taxon>Bacteria</taxon>
        <taxon>Bacillati</taxon>
        <taxon>Bacillota</taxon>
        <taxon>Bacilli</taxon>
        <taxon>Bacillales</taxon>
        <taxon>Thermoactinomycetaceae</taxon>
        <taxon>Melghirimyces</taxon>
    </lineage>
</organism>
<evidence type="ECO:0000256" key="1">
    <source>
        <dbReference type="SAM" id="MobiDB-lite"/>
    </source>
</evidence>
<gene>
    <name evidence="2" type="ORF">SAMN04488112_10662</name>
</gene>
<accession>A0A1G6KNU9</accession>
<keyword evidence="3" id="KW-1185">Reference proteome</keyword>
<dbReference type="AlphaFoldDB" id="A0A1G6KNU9"/>
<dbReference type="RefSeq" id="WP_176757849.1">
    <property type="nucleotide sequence ID" value="NZ_FMZA01000006.1"/>
</dbReference>
<name>A0A1G6KNU9_9BACL</name>
<protein>
    <submittedName>
        <fullName evidence="2">Uncharacterized protein</fullName>
    </submittedName>
</protein>
<sequence length="50" mass="5886">MTNFEMDLYYLYGMKEEKQTHASPQQKRDKGGEHDPAYRSGEKSETDDSR</sequence>
<dbReference type="Proteomes" id="UP000199387">
    <property type="component" value="Unassembled WGS sequence"/>
</dbReference>
<evidence type="ECO:0000313" key="2">
    <source>
        <dbReference type="EMBL" id="SDC32215.1"/>
    </source>
</evidence>
<proteinExistence type="predicted"/>
<evidence type="ECO:0000313" key="3">
    <source>
        <dbReference type="Proteomes" id="UP000199387"/>
    </source>
</evidence>
<dbReference type="EMBL" id="FMZA01000006">
    <property type="protein sequence ID" value="SDC32215.1"/>
    <property type="molecule type" value="Genomic_DNA"/>
</dbReference>
<reference evidence="2 3" key="1">
    <citation type="submission" date="2016-10" db="EMBL/GenBank/DDBJ databases">
        <authorList>
            <person name="de Groot N.N."/>
        </authorList>
    </citation>
    <scope>NUCLEOTIDE SEQUENCE [LARGE SCALE GENOMIC DNA]</scope>
    <source>
        <strain evidence="2 3">DSM 45514</strain>
    </source>
</reference>
<feature type="region of interest" description="Disordered" evidence="1">
    <location>
        <begin position="17"/>
        <end position="50"/>
    </location>
</feature>